<name>A0AB34HME5_ESCRO</name>
<accession>A0AB34HME5</accession>
<comment type="caution">
    <text evidence="2">The sequence shown here is derived from an EMBL/GenBank/DDBJ whole genome shotgun (WGS) entry which is preliminary data.</text>
</comment>
<dbReference type="AlphaFoldDB" id="A0AB34HME5"/>
<organism evidence="2 3">
    <name type="scientific">Eschrichtius robustus</name>
    <name type="common">California gray whale</name>
    <name type="synonym">Eschrichtius gibbosus</name>
    <dbReference type="NCBI Taxonomy" id="9764"/>
    <lineage>
        <taxon>Eukaryota</taxon>
        <taxon>Metazoa</taxon>
        <taxon>Chordata</taxon>
        <taxon>Craniata</taxon>
        <taxon>Vertebrata</taxon>
        <taxon>Euteleostomi</taxon>
        <taxon>Mammalia</taxon>
        <taxon>Eutheria</taxon>
        <taxon>Laurasiatheria</taxon>
        <taxon>Artiodactyla</taxon>
        <taxon>Whippomorpha</taxon>
        <taxon>Cetacea</taxon>
        <taxon>Mysticeti</taxon>
        <taxon>Eschrichtiidae</taxon>
        <taxon>Eschrichtius</taxon>
    </lineage>
</organism>
<dbReference type="EMBL" id="JAIQCJ010001134">
    <property type="protein sequence ID" value="KAJ8792156.1"/>
    <property type="molecule type" value="Genomic_DNA"/>
</dbReference>
<evidence type="ECO:0000256" key="1">
    <source>
        <dbReference type="SAM" id="MobiDB-lite"/>
    </source>
</evidence>
<proteinExistence type="predicted"/>
<feature type="region of interest" description="Disordered" evidence="1">
    <location>
        <begin position="1"/>
        <end position="89"/>
    </location>
</feature>
<sequence length="130" mass="13425">MCFPQEAGDRGALPAEVDPGTPHAGGPAEPTSPRLAAPGKCSLPGAAEAPPGSVAGGPSPRASAHRHFAGEEPNSGSQLGGRTSSLVVGDRKKDKCPNWMESKPWAQTQTSLLRQLRWTPGGLCHLTLGR</sequence>
<keyword evidence="3" id="KW-1185">Reference proteome</keyword>
<feature type="compositionally biased region" description="Polar residues" evidence="1">
    <location>
        <begin position="74"/>
        <end position="86"/>
    </location>
</feature>
<evidence type="ECO:0000313" key="3">
    <source>
        <dbReference type="Proteomes" id="UP001159641"/>
    </source>
</evidence>
<protein>
    <submittedName>
        <fullName evidence="2">Uncharacterized protein</fullName>
    </submittedName>
</protein>
<evidence type="ECO:0000313" key="2">
    <source>
        <dbReference type="EMBL" id="KAJ8792156.1"/>
    </source>
</evidence>
<reference evidence="2 3" key="1">
    <citation type="submission" date="2022-11" db="EMBL/GenBank/DDBJ databases">
        <title>Whole genome sequence of Eschrichtius robustus ER-17-0199.</title>
        <authorList>
            <person name="Bruniche-Olsen A."/>
            <person name="Black A.N."/>
            <person name="Fields C.J."/>
            <person name="Walden K."/>
            <person name="Dewoody J.A."/>
        </authorList>
    </citation>
    <scope>NUCLEOTIDE SEQUENCE [LARGE SCALE GENOMIC DNA]</scope>
    <source>
        <strain evidence="2">ER-17-0199</strain>
        <tissue evidence="2">Blubber</tissue>
    </source>
</reference>
<dbReference type="Proteomes" id="UP001159641">
    <property type="component" value="Unassembled WGS sequence"/>
</dbReference>
<feature type="compositionally biased region" description="Low complexity" evidence="1">
    <location>
        <begin position="44"/>
        <end position="62"/>
    </location>
</feature>
<gene>
    <name evidence="2" type="ORF">J1605_020007</name>
</gene>